<dbReference type="PANTHER" id="PTHR45138">
    <property type="entry name" value="REGULATORY COMPONENTS OF SENSORY TRANSDUCTION SYSTEM"/>
    <property type="match status" value="1"/>
</dbReference>
<evidence type="ECO:0000256" key="1">
    <source>
        <dbReference type="ARBA" id="ARBA00012528"/>
    </source>
</evidence>
<dbReference type="InterPro" id="IPR029787">
    <property type="entry name" value="Nucleotide_cyclase"/>
</dbReference>
<evidence type="ECO:0000256" key="2">
    <source>
        <dbReference type="ARBA" id="ARBA00034247"/>
    </source>
</evidence>
<dbReference type="Gene3D" id="3.30.450.40">
    <property type="match status" value="1"/>
</dbReference>
<dbReference type="Gene3D" id="3.30.70.270">
    <property type="match status" value="1"/>
</dbReference>
<dbReference type="PROSITE" id="PS50887">
    <property type="entry name" value="GGDEF"/>
    <property type="match status" value="1"/>
</dbReference>
<feature type="non-terminal residue" evidence="4">
    <location>
        <position position="1"/>
    </location>
</feature>
<dbReference type="InterPro" id="IPR029016">
    <property type="entry name" value="GAF-like_dom_sf"/>
</dbReference>
<comment type="caution">
    <text evidence="4">The sequence shown here is derived from an EMBL/GenBank/DDBJ whole genome shotgun (WGS) entry which is preliminary data.</text>
</comment>
<dbReference type="InterPro" id="IPR000160">
    <property type="entry name" value="GGDEF_dom"/>
</dbReference>
<comment type="catalytic activity">
    <reaction evidence="2">
        <text>2 GTP = 3',3'-c-di-GMP + 2 diphosphate</text>
        <dbReference type="Rhea" id="RHEA:24898"/>
        <dbReference type="ChEBI" id="CHEBI:33019"/>
        <dbReference type="ChEBI" id="CHEBI:37565"/>
        <dbReference type="ChEBI" id="CHEBI:58805"/>
        <dbReference type="EC" id="2.7.7.65"/>
    </reaction>
</comment>
<accession>A0A7V5PMU4</accession>
<dbReference type="InterPro" id="IPR043128">
    <property type="entry name" value="Rev_trsase/Diguanyl_cyclase"/>
</dbReference>
<evidence type="ECO:0000259" key="3">
    <source>
        <dbReference type="PROSITE" id="PS50887"/>
    </source>
</evidence>
<dbReference type="AlphaFoldDB" id="A0A7V5PMU4"/>
<dbReference type="GO" id="GO:1902201">
    <property type="term" value="P:negative regulation of bacterial-type flagellum-dependent cell motility"/>
    <property type="evidence" value="ECO:0007669"/>
    <property type="project" value="TreeGrafter"/>
</dbReference>
<gene>
    <name evidence="4" type="ORF">ENJ89_01365</name>
</gene>
<dbReference type="Pfam" id="PF00990">
    <property type="entry name" value="GGDEF"/>
    <property type="match status" value="1"/>
</dbReference>
<organism evidence="4">
    <name type="scientific">Caldithrix abyssi</name>
    <dbReference type="NCBI Taxonomy" id="187145"/>
    <lineage>
        <taxon>Bacteria</taxon>
        <taxon>Pseudomonadati</taxon>
        <taxon>Calditrichota</taxon>
        <taxon>Calditrichia</taxon>
        <taxon>Calditrichales</taxon>
        <taxon>Calditrichaceae</taxon>
        <taxon>Caldithrix</taxon>
    </lineage>
</organism>
<dbReference type="Proteomes" id="UP000886124">
    <property type="component" value="Unassembled WGS sequence"/>
</dbReference>
<dbReference type="CDD" id="cd01949">
    <property type="entry name" value="GGDEF"/>
    <property type="match status" value="1"/>
</dbReference>
<sequence>EELFASREELARYNDHLFYLNTLANYLRTLHNPSVLIDLLPSKIGEAFQIERCVIFEIDRRNKEFVPLSLYGIPRAELEQFKVKYTDTINETFRQEDGILWIKDISEIVDEELLKFAKKMNSRNFILAHLSHLGIQQDSTSLLQTISQDEGLKTDFSSSKRLLIFLDKGSRGPVFATYEVRILKSFLQSVAVIYENMILYTRLIDLYKIKSQQAIRDGMTKVYNYRYFIQELQRETNRTMRFHTPFSLLMIDLDNFKQFNDRYGHPEGDKVLRKISQLLDEHTRSTDTVARYGGEEFAVILPGLQKKEAKFIAEKLRKMVEESNTGKKGKRNHFDKITISVGVASCPEDSIHPQILIELADQALYRAKRSGRNQVCTA</sequence>
<evidence type="ECO:0000313" key="4">
    <source>
        <dbReference type="EMBL" id="HHJ51816.1"/>
    </source>
</evidence>
<reference evidence="4" key="1">
    <citation type="journal article" date="2020" name="mSystems">
        <title>Genome- and Community-Level Interaction Insights into Carbon Utilization and Element Cycling Functions of Hydrothermarchaeota in Hydrothermal Sediment.</title>
        <authorList>
            <person name="Zhou Z."/>
            <person name="Liu Y."/>
            <person name="Xu W."/>
            <person name="Pan J."/>
            <person name="Luo Z.H."/>
            <person name="Li M."/>
        </authorList>
    </citation>
    <scope>NUCLEOTIDE SEQUENCE [LARGE SCALE GENOMIC DNA]</scope>
    <source>
        <strain evidence="4">HyVt-527</strain>
    </source>
</reference>
<dbReference type="EC" id="2.7.7.65" evidence="1"/>
<dbReference type="GO" id="GO:0005886">
    <property type="term" value="C:plasma membrane"/>
    <property type="evidence" value="ECO:0007669"/>
    <property type="project" value="TreeGrafter"/>
</dbReference>
<dbReference type="FunFam" id="3.30.70.270:FF:000001">
    <property type="entry name" value="Diguanylate cyclase domain protein"/>
    <property type="match status" value="1"/>
</dbReference>
<dbReference type="GO" id="GO:0052621">
    <property type="term" value="F:diguanylate cyclase activity"/>
    <property type="evidence" value="ECO:0007669"/>
    <property type="project" value="UniProtKB-EC"/>
</dbReference>
<dbReference type="EMBL" id="DROD01000097">
    <property type="protein sequence ID" value="HHJ51816.1"/>
    <property type="molecule type" value="Genomic_DNA"/>
</dbReference>
<protein>
    <recommendedName>
        <fullName evidence="1">diguanylate cyclase</fullName>
        <ecNumber evidence="1">2.7.7.65</ecNumber>
    </recommendedName>
</protein>
<dbReference type="SUPFAM" id="SSF55073">
    <property type="entry name" value="Nucleotide cyclase"/>
    <property type="match status" value="1"/>
</dbReference>
<dbReference type="NCBIfam" id="TIGR00254">
    <property type="entry name" value="GGDEF"/>
    <property type="match status" value="1"/>
</dbReference>
<name>A0A7V5PMU4_CALAY</name>
<proteinExistence type="predicted"/>
<dbReference type="SMART" id="SM00267">
    <property type="entry name" value="GGDEF"/>
    <property type="match status" value="1"/>
</dbReference>
<dbReference type="PANTHER" id="PTHR45138:SF9">
    <property type="entry name" value="DIGUANYLATE CYCLASE DGCM-RELATED"/>
    <property type="match status" value="1"/>
</dbReference>
<dbReference type="GO" id="GO:0043709">
    <property type="term" value="P:cell adhesion involved in single-species biofilm formation"/>
    <property type="evidence" value="ECO:0007669"/>
    <property type="project" value="TreeGrafter"/>
</dbReference>
<dbReference type="InterPro" id="IPR050469">
    <property type="entry name" value="Diguanylate_Cyclase"/>
</dbReference>
<feature type="domain" description="GGDEF" evidence="3">
    <location>
        <begin position="244"/>
        <end position="378"/>
    </location>
</feature>